<keyword evidence="3 9" id="KW-0808">Transferase</keyword>
<feature type="transmembrane region" description="Helical" evidence="8">
    <location>
        <begin position="216"/>
        <end position="239"/>
    </location>
</feature>
<keyword evidence="8" id="KW-1133">Transmembrane helix</keyword>
<keyword evidence="8" id="KW-0812">Transmembrane</keyword>
<keyword evidence="4" id="KW-0547">Nucleotide-binding</keyword>
<dbReference type="EC" id="2.7.1.24" evidence="9"/>
<dbReference type="Pfam" id="PF01121">
    <property type="entry name" value="CoaE"/>
    <property type="match status" value="1"/>
</dbReference>
<evidence type="ECO:0000256" key="4">
    <source>
        <dbReference type="ARBA" id="ARBA00022741"/>
    </source>
</evidence>
<name>A0A088S9X1_LEIPA</name>
<keyword evidence="8" id="KW-0472">Membrane</keyword>
<evidence type="ECO:0000256" key="8">
    <source>
        <dbReference type="SAM" id="Phobius"/>
    </source>
</evidence>
<dbReference type="GO" id="GO:0004140">
    <property type="term" value="F:dephospho-CoA kinase activity"/>
    <property type="evidence" value="ECO:0007669"/>
    <property type="project" value="UniProtKB-EC"/>
</dbReference>
<evidence type="ECO:0000313" key="9">
    <source>
        <dbReference type="EMBL" id="AIN98436.1"/>
    </source>
</evidence>
<keyword evidence="2" id="KW-0963">Cytoplasm</keyword>
<dbReference type="VEuPathDB" id="TriTrypDB:LPAL13_220017800"/>
<dbReference type="AlphaFoldDB" id="A0A088S9X1"/>
<gene>
    <name evidence="9" type="ORF">LPMP_221420</name>
</gene>
<dbReference type="OrthoDB" id="247245at2759"/>
<dbReference type="SUPFAM" id="SSF52540">
    <property type="entry name" value="P-loop containing nucleoside triphosphate hydrolases"/>
    <property type="match status" value="1"/>
</dbReference>
<dbReference type="CDD" id="cd02022">
    <property type="entry name" value="DPCK"/>
    <property type="match status" value="1"/>
</dbReference>
<keyword evidence="10" id="KW-1185">Reference proteome</keyword>
<dbReference type="Gene3D" id="3.40.50.300">
    <property type="entry name" value="P-loop containing nucleotide triphosphate hydrolases"/>
    <property type="match status" value="1"/>
</dbReference>
<sequence>MILIGLTGGIACGKSAVSRILREEFHIEVIDADLIVRELQAPNAACTRLIAARWPLCVHPETGELNRAELGKIIFSDAQARRALGKIMNPIIFRVILRRIAAAWWGDLWRSGATSSPAIVVLDAPTLFETKTFMYFISASVVVSCSEERQIERLRSRNGFSKEEALQRIASQMALETKRRLADYIIENDSADDFDQLRGSLRECVAWMSRQSNKRLTCIFVTVAAAAAGVAAVVGYVGYRLLLP</sequence>
<protein>
    <submittedName>
        <fullName evidence="9">Dephospho-CoA kinase, putative</fullName>
        <ecNumber evidence="9">2.7.1.24</ecNumber>
    </submittedName>
</protein>
<dbReference type="GeneID" id="22575188"/>
<dbReference type="KEGG" id="lpan:LPMP_221420"/>
<evidence type="ECO:0000256" key="1">
    <source>
        <dbReference type="ARBA" id="ARBA00009018"/>
    </source>
</evidence>
<dbReference type="VEuPathDB" id="TriTrypDB:LPMP_221420"/>
<dbReference type="EMBL" id="CP009391">
    <property type="protein sequence ID" value="AIN98436.1"/>
    <property type="molecule type" value="Genomic_DNA"/>
</dbReference>
<comment type="similarity">
    <text evidence="1">Belongs to the CoaE family.</text>
</comment>
<keyword evidence="7" id="KW-0173">Coenzyme A biosynthesis</keyword>
<evidence type="ECO:0000313" key="10">
    <source>
        <dbReference type="Proteomes" id="UP000063063"/>
    </source>
</evidence>
<evidence type="ECO:0000256" key="3">
    <source>
        <dbReference type="ARBA" id="ARBA00022679"/>
    </source>
</evidence>
<dbReference type="NCBIfam" id="TIGR00152">
    <property type="entry name" value="dephospho-CoA kinase"/>
    <property type="match status" value="1"/>
</dbReference>
<dbReference type="GO" id="GO:0005524">
    <property type="term" value="F:ATP binding"/>
    <property type="evidence" value="ECO:0007669"/>
    <property type="project" value="UniProtKB-KW"/>
</dbReference>
<evidence type="ECO:0000256" key="2">
    <source>
        <dbReference type="ARBA" id="ARBA00022490"/>
    </source>
</evidence>
<evidence type="ECO:0000256" key="6">
    <source>
        <dbReference type="ARBA" id="ARBA00022840"/>
    </source>
</evidence>
<dbReference type="eggNOG" id="KOG3220">
    <property type="taxonomic scope" value="Eukaryota"/>
</dbReference>
<keyword evidence="6" id="KW-0067">ATP-binding</keyword>
<dbReference type="PANTHER" id="PTHR10695">
    <property type="entry name" value="DEPHOSPHO-COA KINASE-RELATED"/>
    <property type="match status" value="1"/>
</dbReference>
<keyword evidence="5 9" id="KW-0418">Kinase</keyword>
<dbReference type="Proteomes" id="UP000063063">
    <property type="component" value="Chromosome 22"/>
</dbReference>
<evidence type="ECO:0000256" key="5">
    <source>
        <dbReference type="ARBA" id="ARBA00022777"/>
    </source>
</evidence>
<dbReference type="GO" id="GO:0015937">
    <property type="term" value="P:coenzyme A biosynthetic process"/>
    <property type="evidence" value="ECO:0007669"/>
    <property type="project" value="UniProtKB-KW"/>
</dbReference>
<accession>A0A088S9X1</accession>
<reference evidence="9 10" key="1">
    <citation type="journal article" date="2015" name="Sci. Rep.">
        <title>The genome of Leishmania panamensis: insights into genomics of the L. (Viannia) subgenus.</title>
        <authorList>
            <person name="Llanes A."/>
            <person name="Restrepo C.M."/>
            <person name="Vecchio G.D."/>
            <person name="Anguizola F.J."/>
            <person name="Lleonart R."/>
        </authorList>
    </citation>
    <scope>NUCLEOTIDE SEQUENCE [LARGE SCALE GENOMIC DNA]</scope>
    <source>
        <strain evidence="9 10">MHOM/PA/94/PSC-1</strain>
    </source>
</reference>
<dbReference type="PROSITE" id="PS51219">
    <property type="entry name" value="DPCK"/>
    <property type="match status" value="1"/>
</dbReference>
<dbReference type="HAMAP" id="MF_00376">
    <property type="entry name" value="Dephospho_CoA_kinase"/>
    <property type="match status" value="1"/>
</dbReference>
<dbReference type="FunFam" id="3.40.50.300:FF:000991">
    <property type="entry name" value="Dephospho-CoA kinase"/>
    <property type="match status" value="1"/>
</dbReference>
<dbReference type="InterPro" id="IPR027417">
    <property type="entry name" value="P-loop_NTPase"/>
</dbReference>
<dbReference type="InterPro" id="IPR001977">
    <property type="entry name" value="Depp_CoAkinase"/>
</dbReference>
<dbReference type="RefSeq" id="XP_010699143.1">
    <property type="nucleotide sequence ID" value="XM_010700841.1"/>
</dbReference>
<organism evidence="9 10">
    <name type="scientific">Leishmania panamensis</name>
    <dbReference type="NCBI Taxonomy" id="5679"/>
    <lineage>
        <taxon>Eukaryota</taxon>
        <taxon>Discoba</taxon>
        <taxon>Euglenozoa</taxon>
        <taxon>Kinetoplastea</taxon>
        <taxon>Metakinetoplastina</taxon>
        <taxon>Trypanosomatida</taxon>
        <taxon>Trypanosomatidae</taxon>
        <taxon>Leishmaniinae</taxon>
        <taxon>Leishmania</taxon>
        <taxon>Leishmania guyanensis species complex</taxon>
    </lineage>
</organism>
<dbReference type="PANTHER" id="PTHR10695:SF46">
    <property type="entry name" value="BIFUNCTIONAL COENZYME A SYNTHASE-RELATED"/>
    <property type="match status" value="1"/>
</dbReference>
<proteinExistence type="inferred from homology"/>
<evidence type="ECO:0000256" key="7">
    <source>
        <dbReference type="ARBA" id="ARBA00022993"/>
    </source>
</evidence>